<proteinExistence type="predicted"/>
<dbReference type="RefSeq" id="WP_062421959.1">
    <property type="nucleotide sequence ID" value="NZ_BBYA01000009.1"/>
</dbReference>
<evidence type="ECO:0000313" key="2">
    <source>
        <dbReference type="EMBL" id="KPL73488.1"/>
    </source>
</evidence>
<feature type="compositionally biased region" description="Pro residues" evidence="1">
    <location>
        <begin position="305"/>
        <end position="314"/>
    </location>
</feature>
<evidence type="ECO:0000313" key="3">
    <source>
        <dbReference type="Proteomes" id="UP000050430"/>
    </source>
</evidence>
<feature type="compositionally biased region" description="Basic and acidic residues" evidence="1">
    <location>
        <begin position="248"/>
        <end position="257"/>
    </location>
</feature>
<dbReference type="EMBL" id="LGCK01000006">
    <property type="protein sequence ID" value="KPL73488.1"/>
    <property type="molecule type" value="Genomic_DNA"/>
</dbReference>
<evidence type="ECO:0000256" key="1">
    <source>
        <dbReference type="SAM" id="MobiDB-lite"/>
    </source>
</evidence>
<feature type="region of interest" description="Disordered" evidence="1">
    <location>
        <begin position="295"/>
        <end position="328"/>
    </location>
</feature>
<sequence length="788" mass="85186">MFDLYIFPIFITGGKELADLPGLVASAAPRRVLRNRAGDMLTALLTLPSKNILTAESQQEMLLHLSATYFSTPGSVTSGLRAASEQINTFILGSNQFDSPSGRPNVGVLNLAVFHGDTLFMLHAGPTHTLVVNPDGVTDFVDLEGAGRGLGVSSTINPRYFTTTLREGSMVLLCPAPPPTWTAALLGGSSKLSLDQFRRRLLAQSPFNMTAAVAQVQAGRGEVHRLRPRIPQEPSPADPYSEPVGQPEKSETTVENHQEWPLSPGAIVHPSEQPSDFDAAIPPSMPEPIWPIDLNQPIDLSGIPEPAPEKPAPPPEKKPASSVPPRREENMGFRTIPASELPGPQVAAPDTPLLDKLTDFLRKIVEVSSQVKPKIKPPQIKINPVKTDPSGSIAASTLLFIALAVPVIVVFISTTVYTRSGRGEQRTGYLVQAQAFALQAAGQIDPEAQRSGWTQSLYYVKKAEEYGRTDETKLLRAQAQTALDSLDSIIRLPVQEAVPDAIPSTVNITQLAASPTDVFALDSNQGRVLRFELTGDGYQLDPNFNCGPGPSGGKIIGALVDIVPLPINNQYKASVMGMDATGNLLYCIPNSPPLSSQLAPPSTNWGKITAFTIEGSALLILDPVSNAVWRVGGDGIGFPNQPHLFFDQDIPNLSDVIDLAMYEDDLLLLRKDGHITRCTFNNFSSSPTRCQDPAGFGDKAGNPIPQFADAQFTQLATVPPPDPSIYIMDVSGPTVYHFSLRLNLQRRLRFQTLDEYSLPDKPVTAFTVGSNRVAWIALGNRVYYTPLP</sequence>
<protein>
    <submittedName>
        <fullName evidence="2">Uncharacterized protein</fullName>
    </submittedName>
</protein>
<dbReference type="Proteomes" id="UP000050430">
    <property type="component" value="Unassembled WGS sequence"/>
</dbReference>
<name>A0A0P6X298_9CHLR</name>
<gene>
    <name evidence="2" type="ORF">ADM99_04725</name>
</gene>
<feature type="compositionally biased region" description="Basic and acidic residues" evidence="1">
    <location>
        <begin position="315"/>
        <end position="328"/>
    </location>
</feature>
<dbReference type="OrthoDB" id="152683at2"/>
<accession>A0A0P6X298</accession>
<dbReference type="STRING" id="229920.ADM99_04725"/>
<keyword evidence="3" id="KW-1185">Reference proteome</keyword>
<organism evidence="2 3">
    <name type="scientific">Leptolinea tardivitalis</name>
    <dbReference type="NCBI Taxonomy" id="229920"/>
    <lineage>
        <taxon>Bacteria</taxon>
        <taxon>Bacillati</taxon>
        <taxon>Chloroflexota</taxon>
        <taxon>Anaerolineae</taxon>
        <taxon>Anaerolineales</taxon>
        <taxon>Anaerolineaceae</taxon>
        <taxon>Leptolinea</taxon>
    </lineage>
</organism>
<comment type="caution">
    <text evidence="2">The sequence shown here is derived from an EMBL/GenBank/DDBJ whole genome shotgun (WGS) entry which is preliminary data.</text>
</comment>
<dbReference type="AlphaFoldDB" id="A0A0P6X298"/>
<feature type="region of interest" description="Disordered" evidence="1">
    <location>
        <begin position="220"/>
        <end position="257"/>
    </location>
</feature>
<reference evidence="2 3" key="1">
    <citation type="submission" date="2015-07" db="EMBL/GenBank/DDBJ databases">
        <title>Genome sequence of Leptolinea tardivitalis DSM 16556.</title>
        <authorList>
            <person name="Hemp J."/>
            <person name="Ward L.M."/>
            <person name="Pace L.A."/>
            <person name="Fischer W.W."/>
        </authorList>
    </citation>
    <scope>NUCLEOTIDE SEQUENCE [LARGE SCALE GENOMIC DNA]</scope>
    <source>
        <strain evidence="2 3">YMTK-2</strain>
    </source>
</reference>